<name>A0A4R4BFE2_BACTU</name>
<accession>A0A4R4BFE2</accession>
<organism evidence="2 3">
    <name type="scientific">Bacillus thuringiensis</name>
    <dbReference type="NCBI Taxonomy" id="1428"/>
    <lineage>
        <taxon>Bacteria</taxon>
        <taxon>Bacillati</taxon>
        <taxon>Bacillota</taxon>
        <taxon>Bacilli</taxon>
        <taxon>Bacillales</taxon>
        <taxon>Bacillaceae</taxon>
        <taxon>Bacillus</taxon>
        <taxon>Bacillus cereus group</taxon>
    </lineage>
</organism>
<evidence type="ECO:0000313" key="2">
    <source>
        <dbReference type="EMBL" id="TCW54962.1"/>
    </source>
</evidence>
<proteinExistence type="predicted"/>
<gene>
    <name evidence="2" type="ORF">EC910_10750</name>
</gene>
<reference evidence="2 3" key="1">
    <citation type="submission" date="2019-03" db="EMBL/GenBank/DDBJ databases">
        <title>Above-ground endophytic microbial communities from plants in different locations in the United States.</title>
        <authorList>
            <person name="Frank C."/>
        </authorList>
    </citation>
    <scope>NUCLEOTIDE SEQUENCE [LARGE SCALE GENOMIC DNA]</scope>
    <source>
        <strain evidence="2 3">LP_2_YM</strain>
    </source>
</reference>
<comment type="caution">
    <text evidence="2">The sequence shown here is derived from an EMBL/GenBank/DDBJ whole genome shotgun (WGS) entry which is preliminary data.</text>
</comment>
<dbReference type="AlphaFoldDB" id="A0A4R4BFE2"/>
<keyword evidence="1" id="KW-0812">Transmembrane</keyword>
<sequence>MIFHNYYVSINQSYFCILSPFLNINIFTLKGVVIWKRLLIFYSLTLKYISAKVILVKTLLSIPNYL</sequence>
<protein>
    <submittedName>
        <fullName evidence="2">Uncharacterized protein</fullName>
    </submittedName>
</protein>
<evidence type="ECO:0000256" key="1">
    <source>
        <dbReference type="SAM" id="Phobius"/>
    </source>
</evidence>
<dbReference type="Proteomes" id="UP000295285">
    <property type="component" value="Unassembled WGS sequence"/>
</dbReference>
<keyword evidence="1" id="KW-0472">Membrane</keyword>
<feature type="transmembrane region" description="Helical" evidence="1">
    <location>
        <begin position="6"/>
        <end position="27"/>
    </location>
</feature>
<dbReference type="EMBL" id="SMDG01000007">
    <property type="protein sequence ID" value="TCW54962.1"/>
    <property type="molecule type" value="Genomic_DNA"/>
</dbReference>
<keyword evidence="1" id="KW-1133">Transmembrane helix</keyword>
<evidence type="ECO:0000313" key="3">
    <source>
        <dbReference type="Proteomes" id="UP000295285"/>
    </source>
</evidence>